<dbReference type="AlphaFoldDB" id="A0A0A7EKG6"/>
<dbReference type="KEGG" id="pseo:OM33_15560"/>
<dbReference type="Pfam" id="PF14238">
    <property type="entry name" value="DUF4340"/>
    <property type="match status" value="1"/>
</dbReference>
<protein>
    <recommendedName>
        <fullName evidence="2">DUF4340 domain-containing protein</fullName>
    </recommendedName>
</protein>
<organism evidence="3 4">
    <name type="scientific">Pseudoalteromonas piratica</name>
    <dbReference type="NCBI Taxonomy" id="1348114"/>
    <lineage>
        <taxon>Bacteria</taxon>
        <taxon>Pseudomonadati</taxon>
        <taxon>Pseudomonadota</taxon>
        <taxon>Gammaproteobacteria</taxon>
        <taxon>Alteromonadales</taxon>
        <taxon>Pseudoalteromonadaceae</taxon>
        <taxon>Pseudoalteromonas</taxon>
    </lineage>
</organism>
<dbReference type="RefSeq" id="WP_040134877.1">
    <property type="nucleotide sequence ID" value="NZ_CP009889.1"/>
</dbReference>
<gene>
    <name evidence="3" type="ORF">OM33_15560</name>
</gene>
<dbReference type="eggNOG" id="ENOG5031F07">
    <property type="taxonomic scope" value="Bacteria"/>
</dbReference>
<dbReference type="InterPro" id="IPR025641">
    <property type="entry name" value="DUF4340"/>
</dbReference>
<evidence type="ECO:0000256" key="1">
    <source>
        <dbReference type="SAM" id="MobiDB-lite"/>
    </source>
</evidence>
<accession>A0A0A7EKG6</accession>
<name>A0A0A7EKG6_9GAMM</name>
<dbReference type="STRING" id="1348114.OM33_15560"/>
<dbReference type="OrthoDB" id="5431982at2"/>
<sequence length="358" mass="40065">MNKAVTILSVVLGAQVILAGALFYNGQNSFETQAPVSLLSLEQQTINEITLQEGDNDKPLTLVKNGEDWHLADYPNLPLLDYKVSALTDTLINSKVNWPVSRTEASHERFKVADDNFEKRITYKLGDDKVDILLGESPSFKKLYVRNGDNNDVFTIEFSGYQLSVDKNDWLSKSLLSVKDISEISQAGLAFEKTQVQQDVDLDKRTESITDKSAALPDIINANASSKTHIETIWQVKAPAKLPEGQTLDTERIDELLAQFSSLTVTAIAEQEIAFAEIEKLSVKDADGKQFDFEFAQHEDSYYVKRSDFAPWFSLGKAQFDNLAKINANDFFITPDDDENSQQLSQETGQQTDTETSE</sequence>
<feature type="region of interest" description="Disordered" evidence="1">
    <location>
        <begin position="334"/>
        <end position="358"/>
    </location>
</feature>
<evidence type="ECO:0000313" key="4">
    <source>
        <dbReference type="Proteomes" id="UP000030341"/>
    </source>
</evidence>
<reference evidence="3 4" key="1">
    <citation type="submission" date="2014-11" db="EMBL/GenBank/DDBJ databases">
        <title>Complete Genome Sequence of Pseudoalteromonas sp. Strain OCN003 Isolated from Kaneohe Bay, Oahu, Hawaii.</title>
        <authorList>
            <person name="Beurmann S."/>
            <person name="Videau P."/>
            <person name="Ushijima B."/>
            <person name="Smith A.M."/>
            <person name="Aeby G.S."/>
            <person name="Callahan S.M."/>
            <person name="Belcaid M."/>
        </authorList>
    </citation>
    <scope>NUCLEOTIDE SEQUENCE [LARGE SCALE GENOMIC DNA]</scope>
    <source>
        <strain evidence="3 4">OCN003</strain>
    </source>
</reference>
<keyword evidence="4" id="KW-1185">Reference proteome</keyword>
<dbReference type="HOGENOM" id="CLU_060896_0_0_6"/>
<feature type="domain" description="DUF4340" evidence="2">
    <location>
        <begin position="69"/>
        <end position="269"/>
    </location>
</feature>
<dbReference type="Proteomes" id="UP000030341">
    <property type="component" value="Chromosome 2"/>
</dbReference>
<proteinExistence type="predicted"/>
<feature type="compositionally biased region" description="Polar residues" evidence="1">
    <location>
        <begin position="341"/>
        <end position="358"/>
    </location>
</feature>
<evidence type="ECO:0000259" key="2">
    <source>
        <dbReference type="Pfam" id="PF14238"/>
    </source>
</evidence>
<dbReference type="EMBL" id="CP009889">
    <property type="protein sequence ID" value="AIY66561.1"/>
    <property type="molecule type" value="Genomic_DNA"/>
</dbReference>
<evidence type="ECO:0000313" key="3">
    <source>
        <dbReference type="EMBL" id="AIY66561.1"/>
    </source>
</evidence>